<organism evidence="1 2">
    <name type="scientific">Hathewaya histolytica</name>
    <name type="common">Clostridium histolyticum</name>
    <dbReference type="NCBI Taxonomy" id="1498"/>
    <lineage>
        <taxon>Bacteria</taxon>
        <taxon>Bacillati</taxon>
        <taxon>Bacillota</taxon>
        <taxon>Clostridia</taxon>
        <taxon>Eubacteriales</taxon>
        <taxon>Clostridiaceae</taxon>
        <taxon>Hathewaya</taxon>
    </lineage>
</organism>
<dbReference type="EMBL" id="LR590481">
    <property type="protein sequence ID" value="VTQ89880.1"/>
    <property type="molecule type" value="Genomic_DNA"/>
</dbReference>
<protein>
    <submittedName>
        <fullName evidence="1">Phage protein</fullName>
    </submittedName>
</protein>
<evidence type="ECO:0000313" key="1">
    <source>
        <dbReference type="EMBL" id="VTQ89880.1"/>
    </source>
</evidence>
<sequence length="91" mass="10787">MDKNKEIYTKAIERYGLNAQIDMVFEEMSELQKELCKFKRGKKTVDNIAEEIADVTIMLEQMQLAFDIKDKVQFQKDLKVKRLENRLKGDK</sequence>
<dbReference type="SUPFAM" id="SSF101386">
    <property type="entry name" value="all-alpha NTP pyrophosphatases"/>
    <property type="match status" value="1"/>
</dbReference>
<dbReference type="AlphaFoldDB" id="A0A4U9RLZ8"/>
<gene>
    <name evidence="1" type="ORF">NCTC503_01493</name>
</gene>
<dbReference type="RefSeq" id="WP_138210145.1">
    <property type="nucleotide sequence ID" value="NZ_CBCRUQ010000014.1"/>
</dbReference>
<dbReference type="CDD" id="cd11539">
    <property type="entry name" value="NTP-PPase_u2"/>
    <property type="match status" value="1"/>
</dbReference>
<reference evidence="1 2" key="1">
    <citation type="submission" date="2019-05" db="EMBL/GenBank/DDBJ databases">
        <authorList>
            <consortium name="Pathogen Informatics"/>
        </authorList>
    </citation>
    <scope>NUCLEOTIDE SEQUENCE [LARGE SCALE GENOMIC DNA]</scope>
    <source>
        <strain evidence="1 2">NCTC503</strain>
    </source>
</reference>
<dbReference type="OrthoDB" id="5387728at2"/>
<evidence type="ECO:0000313" key="2">
    <source>
        <dbReference type="Proteomes" id="UP000308489"/>
    </source>
</evidence>
<dbReference type="Gene3D" id="1.10.287.1080">
    <property type="entry name" value="MazG-like"/>
    <property type="match status" value="1"/>
</dbReference>
<accession>A0A4U9RLZ8</accession>
<dbReference type="Proteomes" id="UP000308489">
    <property type="component" value="Chromosome 1"/>
</dbReference>
<proteinExistence type="predicted"/>
<name>A0A4U9RLZ8_HATHI</name>
<keyword evidence="2" id="KW-1185">Reference proteome</keyword>
<dbReference type="KEGG" id="hhw:NCTC503_01493"/>